<gene>
    <name evidence="3" type="ORF">H8S64_16455</name>
</gene>
<dbReference type="InterPro" id="IPR032534">
    <property type="entry name" value="EcxA_zinc-bd"/>
</dbReference>
<dbReference type="EMBL" id="JACOOH010000007">
    <property type="protein sequence ID" value="MBC5622685.1"/>
    <property type="molecule type" value="Genomic_DNA"/>
</dbReference>
<reference evidence="3 4" key="1">
    <citation type="submission" date="2020-08" db="EMBL/GenBank/DDBJ databases">
        <title>Genome public.</title>
        <authorList>
            <person name="Liu C."/>
            <person name="Sun Q."/>
        </authorList>
    </citation>
    <scope>NUCLEOTIDE SEQUENCE [LARGE SCALE GENOMIC DNA]</scope>
    <source>
        <strain evidence="3 4">NSJ-56</strain>
    </source>
</reference>
<dbReference type="PANTHER" id="PTHR38478:SF1">
    <property type="entry name" value="ZINC DEPENDENT METALLOPROTEASE DOMAIN LIPOPROTEIN"/>
    <property type="match status" value="1"/>
</dbReference>
<dbReference type="InterPro" id="IPR033413">
    <property type="entry name" value="DUF5117"/>
</dbReference>
<dbReference type="Pfam" id="PF16313">
    <property type="entry name" value="DUF4953"/>
    <property type="match status" value="1"/>
</dbReference>
<accession>A0ABR7D415</accession>
<keyword evidence="3" id="KW-0645">Protease</keyword>
<dbReference type="GO" id="GO:0008237">
    <property type="term" value="F:metallopeptidase activity"/>
    <property type="evidence" value="ECO:0007669"/>
    <property type="project" value="UniProtKB-KW"/>
</dbReference>
<keyword evidence="3" id="KW-0378">Hydrolase</keyword>
<feature type="domain" description="DUF5117" evidence="2">
    <location>
        <begin position="83"/>
        <end position="239"/>
    </location>
</feature>
<keyword evidence="4" id="KW-1185">Reference proteome</keyword>
<evidence type="ECO:0000313" key="4">
    <source>
        <dbReference type="Proteomes" id="UP000646484"/>
    </source>
</evidence>
<evidence type="ECO:0000259" key="2">
    <source>
        <dbReference type="Pfam" id="PF17148"/>
    </source>
</evidence>
<keyword evidence="3" id="KW-0482">Metalloprotease</keyword>
<evidence type="ECO:0000259" key="1">
    <source>
        <dbReference type="Pfam" id="PF16313"/>
    </source>
</evidence>
<organism evidence="3 4">
    <name type="scientific">Butyricimonas hominis</name>
    <dbReference type="NCBI Taxonomy" id="2763032"/>
    <lineage>
        <taxon>Bacteria</taxon>
        <taxon>Pseudomonadati</taxon>
        <taxon>Bacteroidota</taxon>
        <taxon>Bacteroidia</taxon>
        <taxon>Bacteroidales</taxon>
        <taxon>Odoribacteraceae</taxon>
        <taxon>Butyricimonas</taxon>
    </lineage>
</organism>
<evidence type="ECO:0000313" key="3">
    <source>
        <dbReference type="EMBL" id="MBC5622685.1"/>
    </source>
</evidence>
<dbReference type="Proteomes" id="UP000646484">
    <property type="component" value="Unassembled WGS sequence"/>
</dbReference>
<dbReference type="RefSeq" id="WP_186977500.1">
    <property type="nucleotide sequence ID" value="NZ_JACOOH010000007.1"/>
</dbReference>
<feature type="domain" description="EcxA zinc-binding" evidence="1">
    <location>
        <begin position="369"/>
        <end position="651"/>
    </location>
</feature>
<dbReference type="Pfam" id="PF17148">
    <property type="entry name" value="DUF5117"/>
    <property type="match status" value="1"/>
</dbReference>
<proteinExistence type="predicted"/>
<name>A0ABR7D415_9BACT</name>
<comment type="caution">
    <text evidence="3">The sequence shown here is derived from an EMBL/GenBank/DDBJ whole genome shotgun (WGS) entry which is preliminary data.</text>
</comment>
<dbReference type="PANTHER" id="PTHR38478">
    <property type="entry name" value="PEPTIDASE M1A AND M12B"/>
    <property type="match status" value="1"/>
</dbReference>
<sequence length="724" mass="82205">MYRKIFCILLLIRVLCIGDGYASAFRVYASGEKCLLEMPREMLGRTFLVVSRLDSVHENRTYQPGSRWGKERTVIFRPGEAGKVDVYLPDYRFDERETSPGMRRLLARGKVELPAMNCPILNESSDYIVIDVTGMMKGGQPLFDGEGKEIVRFRGENDRFYCTVMREMPAIRREWKREGDKMTGMPVTTTFFLLPDVPWQARERDRRVGFSSVSYDYFKDESTGVRTRHVVRRWALEPRDMGAYEQGKLTEPHEPIVFYLDPAIPACWRPYFVRAVEDWQRAFEATGFKNAIVARELPGELLREISSLSGVILYQDSLRGEVVDVNVDPRSGQIVQARVHWSPQVLDSLRYEWIARSALWKAGDHSGETEKQITGNLIRVTVGQRVGIALGLLPNRLASAWIPVENLRDRVGEMSSSIMGGVMLNTVAQPEDMVGMAGMFPVVGEYDCWAINWGYRYGEKECAAALLANMARPEFRWCDNSRAVANLENQGDDPIASVGYTLENVKRMFAGKRDTTGWVSWVRHAGEKTGVLYTTVLPVLQQFGGMEVRPEASCAYVPVLFPVGRERQEKAMEFLVREVFATPQWLIRSALIRKAGIDPVEMITSWQSAVLEFLFETSISRFALNNIMSGEDSSYTADEFLDGLYRAIWVDAGHEDACMKALRLRYLEIVGKVARGYAKSNESVALRVHLRKLHGRIEQALSGTVGGVERESWMSYKTKIEDVL</sequence>
<protein>
    <submittedName>
        <fullName evidence="3">Zinc-dependent metalloprotease</fullName>
    </submittedName>
</protein>